<dbReference type="InterPro" id="IPR018712">
    <property type="entry name" value="Tle1-like_cat"/>
</dbReference>
<dbReference type="Pfam" id="PF09994">
    <property type="entry name" value="T6SS_Tle1-like_cat"/>
    <property type="match status" value="1"/>
</dbReference>
<evidence type="ECO:0000313" key="2">
    <source>
        <dbReference type="EMBL" id="RVU88974.1"/>
    </source>
</evidence>
<reference evidence="2" key="1">
    <citation type="submission" date="2018-12" db="EMBL/GenBank/DDBJ databases">
        <title>Draft genome sequence of Flaovobacterium columnare BGFS27 isolated from channel catfish in Alabama.</title>
        <authorList>
            <person name="Cai W."/>
            <person name="Arias C."/>
        </authorList>
    </citation>
    <scope>NUCLEOTIDE SEQUENCE [LARGE SCALE GENOMIC DNA]</scope>
    <source>
        <strain evidence="2">BGFS27</strain>
    </source>
</reference>
<sequence length="539" mass="61477">MSIEIIAEGNINMSSKGKTVLKSKEKIKHTSNTKIVQKGKDKGISYNTNKPINESDHPVSFTDLTINIYFDGTQNNKNNTLSREQNNAIYKEMSNKKDDSYMNDYTNVARGYDITEDSSLQGKVYIEGVATEDDQEDDSASLATGISKEQMIRIGTGTGIAEKVEKGCVKAAEKVKEKFRKLGKEKLRILFINVYGFSRGATTARHFIHIASTPSIIKNSFTGMHLYSPSKKLHKITKEHPLYIKHGFFGYQLVQKEVIPERIVFNFVGLYDTVSSEGVYHDNDVEVLGLDAIRKAKMVFQIAADDEYRENFDLTNINSAGLHGLELTLPGVHSDIGGSYLPHSIENSVLFQGTGASNKSKAEKYKEILIKEGWFNKKQLYITRELISSREADFKYKLKGKRMLENTYDKIPFNMMVQISEQFEVKYQKTLKDTKIVITDPVVKKAYEQLQTYAAKCQNFRNECIRTQDAARYIRYLNQPKKISYLDFIALPVLKELRNRYFHWSVRADAFGLNERTNALGIEPGPQTFDKRKREIQNG</sequence>
<comment type="caution">
    <text evidence="2">The sequence shown here is derived from an EMBL/GenBank/DDBJ whole genome shotgun (WGS) entry which is preliminary data.</text>
</comment>
<dbReference type="EMBL" id="RWGX01000003">
    <property type="protein sequence ID" value="RVU88974.1"/>
    <property type="molecule type" value="Genomic_DNA"/>
</dbReference>
<name>A0AA94JRG5_9FLAO</name>
<evidence type="ECO:0000259" key="1">
    <source>
        <dbReference type="Pfam" id="PF09994"/>
    </source>
</evidence>
<dbReference type="RefSeq" id="WP_088467084.1">
    <property type="nucleotide sequence ID" value="NZ_MTDB01000111.1"/>
</dbReference>
<organism evidence="2">
    <name type="scientific">Flavobacterium columnare</name>
    <dbReference type="NCBI Taxonomy" id="996"/>
    <lineage>
        <taxon>Bacteria</taxon>
        <taxon>Pseudomonadati</taxon>
        <taxon>Bacteroidota</taxon>
        <taxon>Flavobacteriia</taxon>
        <taxon>Flavobacteriales</taxon>
        <taxon>Flavobacteriaceae</taxon>
        <taxon>Flavobacterium</taxon>
    </lineage>
</organism>
<gene>
    <name evidence="2" type="ORF">EJB19_02175</name>
</gene>
<feature type="domain" description="T6SS Phospholipase effector Tle1-like catalytic" evidence="1">
    <location>
        <begin position="66"/>
        <end position="344"/>
    </location>
</feature>
<dbReference type="PANTHER" id="PTHR33840">
    <property type="match status" value="1"/>
</dbReference>
<proteinExistence type="predicted"/>
<protein>
    <recommendedName>
        <fullName evidence="1">T6SS Phospholipase effector Tle1-like catalytic domain-containing protein</fullName>
    </recommendedName>
</protein>
<accession>A0AA94JRG5</accession>
<dbReference type="PANTHER" id="PTHR33840:SF1">
    <property type="entry name" value="TLE1 PHOSPHOLIPASE DOMAIN-CONTAINING PROTEIN"/>
    <property type="match status" value="1"/>
</dbReference>
<dbReference type="AlphaFoldDB" id="A0AA94JRG5"/>